<dbReference type="WBParaSite" id="L893_g5275.t1">
    <property type="protein sequence ID" value="L893_g5275.t1"/>
    <property type="gene ID" value="L893_g5275"/>
</dbReference>
<reference evidence="2" key="1">
    <citation type="submission" date="2016-11" db="UniProtKB">
        <authorList>
            <consortium name="WormBaseParasite"/>
        </authorList>
    </citation>
    <scope>IDENTIFICATION</scope>
</reference>
<organism evidence="1 2">
    <name type="scientific">Steinernema glaseri</name>
    <dbReference type="NCBI Taxonomy" id="37863"/>
    <lineage>
        <taxon>Eukaryota</taxon>
        <taxon>Metazoa</taxon>
        <taxon>Ecdysozoa</taxon>
        <taxon>Nematoda</taxon>
        <taxon>Chromadorea</taxon>
        <taxon>Rhabditida</taxon>
        <taxon>Tylenchina</taxon>
        <taxon>Panagrolaimomorpha</taxon>
        <taxon>Strongyloidoidea</taxon>
        <taxon>Steinernematidae</taxon>
        <taxon>Steinernema</taxon>
    </lineage>
</organism>
<name>A0A1I8AF18_9BILA</name>
<keyword evidence="1" id="KW-1185">Reference proteome</keyword>
<proteinExistence type="predicted"/>
<dbReference type="AlphaFoldDB" id="A0A1I8AF18"/>
<sequence>MVVILREQLCTKLINCLNPKGQNIEKITDKKRKIDRLKRRIDEEPAMYRIQYMLLKDYVEYLKPFGFRILKVQGGGET</sequence>
<dbReference type="Proteomes" id="UP000095287">
    <property type="component" value="Unplaced"/>
</dbReference>
<accession>A0A1I8AF18</accession>
<evidence type="ECO:0000313" key="1">
    <source>
        <dbReference type="Proteomes" id="UP000095287"/>
    </source>
</evidence>
<evidence type="ECO:0000313" key="2">
    <source>
        <dbReference type="WBParaSite" id="L893_g5275.t1"/>
    </source>
</evidence>
<protein>
    <submittedName>
        <fullName evidence="2">30S ribosomal protein S15</fullName>
    </submittedName>
</protein>